<dbReference type="SUPFAM" id="SSF51126">
    <property type="entry name" value="Pectin lyase-like"/>
    <property type="match status" value="1"/>
</dbReference>
<accession>A0A7Z2VD09</accession>
<dbReference type="SMART" id="SM00912">
    <property type="entry name" value="Haemagg_act"/>
    <property type="match status" value="1"/>
</dbReference>
<evidence type="ECO:0000256" key="1">
    <source>
        <dbReference type="SAM" id="SignalP"/>
    </source>
</evidence>
<proteinExistence type="predicted"/>
<name>A0A7Z2VD09_XANCA</name>
<dbReference type="EMBL" id="CP051651">
    <property type="protein sequence ID" value="QJD69347.1"/>
    <property type="molecule type" value="Genomic_DNA"/>
</dbReference>
<dbReference type="InterPro" id="IPR043709">
    <property type="entry name" value="DUF5649"/>
</dbReference>
<evidence type="ECO:0000259" key="2">
    <source>
        <dbReference type="SMART" id="SM00912"/>
    </source>
</evidence>
<dbReference type="PANTHER" id="PTHR12338">
    <property type="entry name" value="AUTOTRANSPORTER"/>
    <property type="match status" value="1"/>
</dbReference>
<dbReference type="PANTHER" id="PTHR12338:SF5">
    <property type="entry name" value="ANTIGEN 43-RELATED"/>
    <property type="match status" value="1"/>
</dbReference>
<dbReference type="NCBIfam" id="TIGR01901">
    <property type="entry name" value="adhes_NPXG"/>
    <property type="match status" value="1"/>
</dbReference>
<dbReference type="InterPro" id="IPR012334">
    <property type="entry name" value="Pectin_lyas_fold"/>
</dbReference>
<feature type="chain" id="PRO_5030604333" evidence="1">
    <location>
        <begin position="41"/>
        <end position="2895"/>
    </location>
</feature>
<dbReference type="Pfam" id="PF18886">
    <property type="entry name" value="DUF5649"/>
    <property type="match status" value="22"/>
</dbReference>
<feature type="domain" description="Filamentous haemagglutinin FhaB/tRNA nuclease CdiA-like TPS" evidence="2">
    <location>
        <begin position="44"/>
        <end position="157"/>
    </location>
</feature>
<dbReference type="InterPro" id="IPR050909">
    <property type="entry name" value="Bact_Autotransporter_VF"/>
</dbReference>
<dbReference type="Proteomes" id="UP000503498">
    <property type="component" value="Chromosome"/>
</dbReference>
<gene>
    <name evidence="3" type="ORF">HG421_17650</name>
</gene>
<evidence type="ECO:0000313" key="3">
    <source>
        <dbReference type="EMBL" id="QJD69347.1"/>
    </source>
</evidence>
<organism evidence="3 4">
    <name type="scientific">Xanthomonas campestris pv. badrii</name>
    <dbReference type="NCBI Taxonomy" id="149696"/>
    <lineage>
        <taxon>Bacteria</taxon>
        <taxon>Pseudomonadati</taxon>
        <taxon>Pseudomonadota</taxon>
        <taxon>Gammaproteobacteria</taxon>
        <taxon>Lysobacterales</taxon>
        <taxon>Lysobacteraceae</taxon>
        <taxon>Xanthomonas</taxon>
    </lineage>
</organism>
<feature type="signal peptide" evidence="1">
    <location>
        <begin position="1"/>
        <end position="40"/>
    </location>
</feature>
<dbReference type="RefSeq" id="WP_169707493.1">
    <property type="nucleotide sequence ID" value="NZ_CP051651.1"/>
</dbReference>
<dbReference type="InterPro" id="IPR011050">
    <property type="entry name" value="Pectin_lyase_fold/virulence"/>
</dbReference>
<dbReference type="Gene3D" id="2.160.20.10">
    <property type="entry name" value="Single-stranded right-handed beta-helix, Pectin lyase-like"/>
    <property type="match status" value="1"/>
</dbReference>
<protein>
    <submittedName>
        <fullName evidence="3">Filamentous hemagglutinin N-terminal domain-containing protein</fullName>
    </submittedName>
</protein>
<evidence type="ECO:0000313" key="4">
    <source>
        <dbReference type="Proteomes" id="UP000503498"/>
    </source>
</evidence>
<reference evidence="3 4" key="1">
    <citation type="submission" date="2020-04" db="EMBL/GenBank/DDBJ databases">
        <title>Genome-Wide Identification of 5-Methylcytosine Sites in Bacterial Genomes By High-Throughput Sequencing of MspJI Restriction Fragments.</title>
        <authorList>
            <person name="Wu V."/>
        </authorList>
    </citation>
    <scope>NUCLEOTIDE SEQUENCE [LARGE SCALE GENOMIC DNA]</scope>
    <source>
        <strain evidence="3 4">NEB122</strain>
    </source>
</reference>
<reference evidence="3 4" key="2">
    <citation type="submission" date="2020-04" db="EMBL/GenBank/DDBJ databases">
        <authorList>
            <person name="Fomenkov A."/>
            <person name="Anton B.P."/>
            <person name="Roberts R.J."/>
        </authorList>
    </citation>
    <scope>NUCLEOTIDE SEQUENCE [LARGE SCALE GENOMIC DNA]</scope>
    <source>
        <strain evidence="3 4">NEB122</strain>
    </source>
</reference>
<dbReference type="InterPro" id="IPR008638">
    <property type="entry name" value="FhaB/CdiA-like_TPS"/>
</dbReference>
<sequence>MHATHTAVTAAGRCPRALPPRAPLALALAAALTLSAPAAAQVASTQLPTGGSIAGGTGTIQAPSGATQVITQTSNRMALTWSSFDVGSAATVRFDQPSTSAAVLNLIGGSAPSQIFGNLSSNGQVFLINSRGVLFGDTAQVNVGGLVASSLGTSAANFMNSTDALDAGGSTAPVINSGTITAAAGSVNLIGGQVVNNGTITATAGNITLAGADRATLTFESGGFGVIITRALQSQLATLAVQNTGSLIAPGGTISLQARAASGVFSELINNSGIISAASLSDAGSDGNVSLIANGATGTSIGGSGSIDVDTGSISYSTEGSVQQTGVLTAARLDATTGNDLLLTGSNQMDTIGATVGRNLSVTNARDLAQTNALDVDGTSTFALAANTLTLDNAGNDFTGAVTITAGATSINDGNALMLGTLSTGNLTATSNGALNLGSGSVTGTLAATSNNGAISQSTVSGLTVTGTSNLQAGTGGITLATGSNDFQQAVTLTGGTTSITDSNALTLGTLSTGNLTATSTGDLNLGTGTVGGVLTAISNGGTITQADVLNVTGTGTINAVGGAIALGNNGNDFTGALSLTGGSINLHDRNDLSITALTNGPNGAVELFSNATLSLSPFAIDTGTALLYLASNGGALSTAGNLRGGTVSLRARDGVAIGHDIDATSLNLTTGNAAVNQSAGSVVVATTTTANTDGGALALTGAGNNFSGVLNLSAGNVQLNDVDGISLGTLNTGALTVNSNGALNLGRGTINGALTANSGGGAITQTNPLTVTGASTLNAGSGTITLDNAGNDFQAAVGLTGNGITLRDANALTVGALTTTGTAAVQVLAGGALTLPAQAIDTGTGDLSLISLGGALTTAGTLAGNNVALRASGALNLAHAIQARGTLGLTSDTAAITQTAGLLDVTGATTASAAAGVGAITLNGTNNDFQGALSLTGGTVLINDRNALDLGSLDTSTLTVASHGNLDLGQGTIGGRLTASSNGGTIGQSGALTLTGAATLDAGSGAIALSNSDNDFQDALALTGTGISVHDRNALRIGALSAAAGGDVALTAGGGLSLPAQAIDIGSGNLSLTAEGGLLGTSGGLSANQIRLRGGSGLTLAHDVTAADSLTLTTNNTAITQTAGAVTAGALATVDAGTGAIALAGSGNDFVAQLALTGSGIAVYDSNDLSIASLSSGSNSPVTLTAGRALSLPMQAIDTGSADLRLSSESGTLLTNGVLSGRNVSLDAGAGMVLRHDVNASGNLRLTTDDASIAQQSGRADVDGTTEIIAGSGDVSLTSPSNVFSDTVSVSGDQVQIDALGALRFGSFATTTLAARSGGALNLGQGSTTGTLIARSGSGGITQTGAVTAGGASTMDAGSSAITLNDANNDFQGAVGVTGNGITVTDRNTLSVSSITGNSNGDIALTAQALDLPASAISAGTGTLSLTATGSALSTGGNLSGSNVVLDARDGLTLAHDITTGNLTLRTTNTAINQTAGQLTVGGLTDANAGTANIALTGNNDFQNAVTLTGGAIQLNDPNALTLGTLNTGALTVTSNGALNLGQGTVDGALNANSTSDGIVQTGALNITGTSTLNAGSGAITLDSTNNDFAGALTLTAGTARIVDANALTLDQVAVGALDVRSSGLLNLGAGNAGSLSAASNGGAIGQAGALVIAGDSVIDAGAGAVTLNESGNDFGGGLAVTAGTVQLRDVNALSLATSRVDAIAAVAGGDITQTGVLSASGNASFDAGVGAIALVAPGNDFGGPVSLRGGAVGIADTNALTLGRLDVTTLDATSHGDLNLGFGVIAGTLSASSDGGAIRQGGSLRVLGDAALNAGSGTITLGAPSIELAGKVDLSAAVAQIDSAASLTLGVLDVGELNVWSLDALNLGQGRIGTLTARSALGAISQTGPLEVSGSSRIASSANDVRLDNVNNDFVGALSVFGKDVTLIDRNALMLGQVDAQQLTVTSTGPLNLGWGWVSGALRATSNGGAIDQIVAIGVGGASVIDAGTGTITLADRFNDFIGGVSLFGGASRIADNNALTLDTFAVTSLSATSNATPLDWATRETLTFGSGRVDGALTAISSGGAIVQRGALSVGGVTTLDAASTNSFVATAGSITLTGNNAFAGAVSLTGGATQLNAGSALTVGAVNTGALTVTSNGALNLGQGTVDGALIANSASGAITQAGALNVSGTSTLTAGSSAITLNDADNDFSGAVTAAGSGIVLVDRNDLQVASVQSGGNASVSLDAGGALQLPASAIDVGTGALSLIARGGTLTTTHALRGGDVQLSGANGITLGEGISASGTLRLRSTNAAITQNAGTLQVAGNSVVDAGSGAITLDAAGNDFQGLLALTGGAMRVRDANALTLDALDTGALNVASNGALNLGFGLVDGDLDAASNGGAVTQTAALTVTGATRINSAGATIALADAGNDFQSALSLSGGDTRVRDRNGLTLGTLDVGALDVASGAGLNLGQGRIGGTLVARSGSNGIGSTGRLTAQAVVRPAATGVDITQQGALTIVVNSVLDAGTGAIVLTDAGNDFQGSVQASGGSIALADRNDLAAAAQSGGAVDLQAGGQLSSSGAISGSSVTLGSGGAMQLAHDITSAGTLNLRSGGAITQRAGSLRAAQLSGSAAGVATLTGAGNAIGTLGDFSAQGLDVFSATTLQVSGRVDGGSLLRLGSGGALLLDGQLNGASTWLQAVAGIGQRAGSTLTANLLSGNAAGPVVLGDAGSFIDNRVVRLGNFTASNGFSLTNAGDLTLVLSDGSSYSVDAGDSALFLSVRGDLVQDGRATLRDGIGSFSATGRIGTQDNPLYVIGTGTQTIGLVGAPPAYFNATTADGGLLDLGGGSSFNVPASAFAGRAQSSASRTIAFVDLSASGTPYRAFGLVRPGLRLPDDQQPACDAGDPDAVCTPQ</sequence>
<keyword evidence="1" id="KW-0732">Signal</keyword>
<dbReference type="Pfam" id="PF05860">
    <property type="entry name" value="TPS"/>
    <property type="match status" value="1"/>
</dbReference>